<gene>
    <name evidence="1" type="ORF">EPUL_001768</name>
</gene>
<reference evidence="1 2" key="1">
    <citation type="submission" date="2017-10" db="EMBL/GenBank/DDBJ databases">
        <title>Development of genomic resources for the powdery mildew, Erysiphe pulchra.</title>
        <authorList>
            <person name="Wadl P.A."/>
            <person name="Mack B.M."/>
            <person name="Moore G."/>
            <person name="Beltz S.B."/>
        </authorList>
    </citation>
    <scope>NUCLEOTIDE SEQUENCE [LARGE SCALE GENOMIC DNA]</scope>
    <source>
        <strain evidence="1">Cflorida</strain>
    </source>
</reference>
<name>A0A2S4PXU0_9PEZI</name>
<proteinExistence type="predicted"/>
<sequence>MSDMAVVPNNASGSALLYNVDHLPFRLHKPLRDFITDLNAVAQRHFDSHINGISRPVLLYAAIIDKPNVPKIPATATEKNVLVTTPTVTRVNKTMTSSTSTTKATREAQI</sequence>
<accession>A0A2S4PXU0</accession>
<protein>
    <submittedName>
        <fullName evidence="1">Uncharacterized protein</fullName>
    </submittedName>
</protein>
<dbReference type="AlphaFoldDB" id="A0A2S4PXU0"/>
<comment type="caution">
    <text evidence="1">The sequence shown here is derived from an EMBL/GenBank/DDBJ whole genome shotgun (WGS) entry which is preliminary data.</text>
</comment>
<keyword evidence="2" id="KW-1185">Reference proteome</keyword>
<organism evidence="1 2">
    <name type="scientific">Erysiphe pulchra</name>
    <dbReference type="NCBI Taxonomy" id="225359"/>
    <lineage>
        <taxon>Eukaryota</taxon>
        <taxon>Fungi</taxon>
        <taxon>Dikarya</taxon>
        <taxon>Ascomycota</taxon>
        <taxon>Pezizomycotina</taxon>
        <taxon>Leotiomycetes</taxon>
        <taxon>Erysiphales</taxon>
        <taxon>Erysiphaceae</taxon>
        <taxon>Erysiphe</taxon>
    </lineage>
</organism>
<dbReference type="Proteomes" id="UP000237438">
    <property type="component" value="Unassembled WGS sequence"/>
</dbReference>
<dbReference type="EMBL" id="PEDP01000239">
    <property type="protein sequence ID" value="POS86853.1"/>
    <property type="molecule type" value="Genomic_DNA"/>
</dbReference>
<evidence type="ECO:0000313" key="1">
    <source>
        <dbReference type="EMBL" id="POS86853.1"/>
    </source>
</evidence>
<evidence type="ECO:0000313" key="2">
    <source>
        <dbReference type="Proteomes" id="UP000237438"/>
    </source>
</evidence>